<dbReference type="Gene3D" id="1.10.510.10">
    <property type="entry name" value="Transferase(Phosphotransferase) domain 1"/>
    <property type="match status" value="1"/>
</dbReference>
<reference evidence="18 19" key="1">
    <citation type="submission" date="2020-08" db="EMBL/GenBank/DDBJ databases">
        <title>Plant Genome Project.</title>
        <authorList>
            <person name="Zhang R.-G."/>
        </authorList>
    </citation>
    <scope>NUCLEOTIDE SEQUENCE [LARGE SCALE GENOMIC DNA]</scope>
    <source>
        <tissue evidence="18">Rhizome</tissue>
    </source>
</reference>
<keyword evidence="10 16" id="KW-1133">Transmembrane helix</keyword>
<dbReference type="SUPFAM" id="SSF56112">
    <property type="entry name" value="Protein kinase-like (PK-like)"/>
    <property type="match status" value="1"/>
</dbReference>
<dbReference type="InterPro" id="IPR047117">
    <property type="entry name" value="PERK1-13-like"/>
</dbReference>
<dbReference type="EC" id="2.7.11.1" evidence="2"/>
<evidence type="ECO:0000256" key="15">
    <source>
        <dbReference type="RuleBase" id="RU000304"/>
    </source>
</evidence>
<evidence type="ECO:0000256" key="7">
    <source>
        <dbReference type="ARBA" id="ARBA00022741"/>
    </source>
</evidence>
<evidence type="ECO:0000256" key="14">
    <source>
        <dbReference type="PROSITE-ProRule" id="PRU10141"/>
    </source>
</evidence>
<evidence type="ECO:0000256" key="13">
    <source>
        <dbReference type="ARBA" id="ARBA00048679"/>
    </source>
</evidence>
<dbReference type="PANTHER" id="PTHR47982:SF35">
    <property type="entry name" value="PROLINE-RICH RECEPTOR-LIKE PROTEIN KINASE PERK1-RELATED"/>
    <property type="match status" value="1"/>
</dbReference>
<evidence type="ECO:0000256" key="12">
    <source>
        <dbReference type="ARBA" id="ARBA00047899"/>
    </source>
</evidence>
<evidence type="ECO:0000256" key="3">
    <source>
        <dbReference type="ARBA" id="ARBA00022475"/>
    </source>
</evidence>
<dbReference type="InterPro" id="IPR001245">
    <property type="entry name" value="Ser-Thr/Tyr_kinase_cat_dom"/>
</dbReference>
<evidence type="ECO:0000256" key="9">
    <source>
        <dbReference type="ARBA" id="ARBA00022840"/>
    </source>
</evidence>
<comment type="caution">
    <text evidence="18">The sequence shown here is derived from an EMBL/GenBank/DDBJ whole genome shotgun (WGS) entry which is preliminary data.</text>
</comment>
<keyword evidence="19" id="KW-1185">Reference proteome</keyword>
<comment type="subcellular location">
    <subcellularLocation>
        <location evidence="1">Cell membrane</location>
        <topology evidence="1">Single-pass membrane protein</topology>
    </subcellularLocation>
</comment>
<dbReference type="FunFam" id="1.10.510.10:FF:000173">
    <property type="entry name" value="proline-rich receptor-like protein kinase PERK8"/>
    <property type="match status" value="1"/>
</dbReference>
<feature type="binding site" evidence="14">
    <location>
        <position position="215"/>
    </location>
    <ligand>
        <name>ATP</name>
        <dbReference type="ChEBI" id="CHEBI:30616"/>
    </ligand>
</feature>
<evidence type="ECO:0000256" key="16">
    <source>
        <dbReference type="SAM" id="Phobius"/>
    </source>
</evidence>
<dbReference type="PANTHER" id="PTHR47982">
    <property type="entry name" value="PROLINE-RICH RECEPTOR-LIKE PROTEIN KINASE PERK4"/>
    <property type="match status" value="1"/>
</dbReference>
<feature type="domain" description="Protein kinase" evidence="17">
    <location>
        <begin position="187"/>
        <end position="453"/>
    </location>
</feature>
<dbReference type="PROSITE" id="PS51257">
    <property type="entry name" value="PROKAR_LIPOPROTEIN"/>
    <property type="match status" value="1"/>
</dbReference>
<proteinExistence type="inferred from homology"/>
<protein>
    <recommendedName>
        <fullName evidence="2">non-specific serine/threonine protein kinase</fullName>
        <ecNumber evidence="2">2.7.11.1</ecNumber>
    </recommendedName>
</protein>
<name>A0A8J5EYT9_ZINOF</name>
<dbReference type="AlphaFoldDB" id="A0A8J5EYT9"/>
<feature type="transmembrane region" description="Helical" evidence="16">
    <location>
        <begin position="12"/>
        <end position="41"/>
    </location>
</feature>
<evidence type="ECO:0000256" key="5">
    <source>
        <dbReference type="ARBA" id="ARBA00022679"/>
    </source>
</evidence>
<keyword evidence="3" id="KW-1003">Cell membrane</keyword>
<comment type="catalytic activity">
    <reaction evidence="12">
        <text>L-threonyl-[protein] + ATP = O-phospho-L-threonyl-[protein] + ADP + H(+)</text>
        <dbReference type="Rhea" id="RHEA:46608"/>
        <dbReference type="Rhea" id="RHEA-COMP:11060"/>
        <dbReference type="Rhea" id="RHEA-COMP:11605"/>
        <dbReference type="ChEBI" id="CHEBI:15378"/>
        <dbReference type="ChEBI" id="CHEBI:30013"/>
        <dbReference type="ChEBI" id="CHEBI:30616"/>
        <dbReference type="ChEBI" id="CHEBI:61977"/>
        <dbReference type="ChEBI" id="CHEBI:456216"/>
        <dbReference type="EC" id="2.7.11.1"/>
    </reaction>
</comment>
<keyword evidence="4 15" id="KW-0723">Serine/threonine-protein kinase</keyword>
<dbReference type="InterPro" id="IPR011009">
    <property type="entry name" value="Kinase-like_dom_sf"/>
</dbReference>
<comment type="similarity">
    <text evidence="15">Belongs to the protein kinase superfamily.</text>
</comment>
<dbReference type="GO" id="GO:0005524">
    <property type="term" value="F:ATP binding"/>
    <property type="evidence" value="ECO:0007669"/>
    <property type="project" value="UniProtKB-UniRule"/>
</dbReference>
<keyword evidence="9 14" id="KW-0067">ATP-binding</keyword>
<keyword evidence="7 14" id="KW-0547">Nucleotide-binding</keyword>
<dbReference type="Pfam" id="PF07714">
    <property type="entry name" value="PK_Tyr_Ser-Thr"/>
    <property type="match status" value="1"/>
</dbReference>
<dbReference type="InterPro" id="IPR008271">
    <property type="entry name" value="Ser/Thr_kinase_AS"/>
</dbReference>
<dbReference type="Gene3D" id="3.30.200.20">
    <property type="entry name" value="Phosphorylase Kinase, domain 1"/>
    <property type="match status" value="1"/>
</dbReference>
<keyword evidence="6 16" id="KW-0812">Transmembrane</keyword>
<dbReference type="PROSITE" id="PS50011">
    <property type="entry name" value="PROTEIN_KINASE_DOM"/>
    <property type="match status" value="1"/>
</dbReference>
<keyword evidence="5" id="KW-0808">Transferase</keyword>
<dbReference type="SMART" id="SM00220">
    <property type="entry name" value="S_TKc"/>
    <property type="match status" value="1"/>
</dbReference>
<dbReference type="PROSITE" id="PS00108">
    <property type="entry name" value="PROTEIN_KINASE_ST"/>
    <property type="match status" value="1"/>
</dbReference>
<dbReference type="InterPro" id="IPR000719">
    <property type="entry name" value="Prot_kinase_dom"/>
</dbReference>
<evidence type="ECO:0000259" key="17">
    <source>
        <dbReference type="PROSITE" id="PS50011"/>
    </source>
</evidence>
<dbReference type="PROSITE" id="PS00107">
    <property type="entry name" value="PROTEIN_KINASE_ATP"/>
    <property type="match status" value="1"/>
</dbReference>
<gene>
    <name evidence="18" type="ORF">ZIOFF_066623</name>
</gene>
<accession>A0A8J5EYT9</accession>
<evidence type="ECO:0000256" key="4">
    <source>
        <dbReference type="ARBA" id="ARBA00022527"/>
    </source>
</evidence>
<dbReference type="FunFam" id="3.30.200.20:FF:000015">
    <property type="entry name" value="Somatic embryogenesis receptor kinase 1"/>
    <property type="match status" value="1"/>
</dbReference>
<dbReference type="GO" id="GO:0005886">
    <property type="term" value="C:plasma membrane"/>
    <property type="evidence" value="ECO:0007669"/>
    <property type="project" value="UniProtKB-SubCell"/>
</dbReference>
<evidence type="ECO:0000313" key="18">
    <source>
        <dbReference type="EMBL" id="KAG6477370.1"/>
    </source>
</evidence>
<evidence type="ECO:0000256" key="6">
    <source>
        <dbReference type="ARBA" id="ARBA00022692"/>
    </source>
</evidence>
<evidence type="ECO:0000256" key="11">
    <source>
        <dbReference type="ARBA" id="ARBA00023136"/>
    </source>
</evidence>
<evidence type="ECO:0000256" key="8">
    <source>
        <dbReference type="ARBA" id="ARBA00022777"/>
    </source>
</evidence>
<evidence type="ECO:0000256" key="10">
    <source>
        <dbReference type="ARBA" id="ARBA00022989"/>
    </source>
</evidence>
<keyword evidence="11 16" id="KW-0472">Membrane</keyword>
<dbReference type="GO" id="GO:0004674">
    <property type="term" value="F:protein serine/threonine kinase activity"/>
    <property type="evidence" value="ECO:0007669"/>
    <property type="project" value="UniProtKB-KW"/>
</dbReference>
<dbReference type="EMBL" id="JACMSC010000018">
    <property type="protein sequence ID" value="KAG6477370.1"/>
    <property type="molecule type" value="Genomic_DNA"/>
</dbReference>
<evidence type="ECO:0000313" key="19">
    <source>
        <dbReference type="Proteomes" id="UP000734854"/>
    </source>
</evidence>
<keyword evidence="8" id="KW-0418">Kinase</keyword>
<evidence type="ECO:0000256" key="1">
    <source>
        <dbReference type="ARBA" id="ARBA00004162"/>
    </source>
</evidence>
<evidence type="ECO:0000256" key="2">
    <source>
        <dbReference type="ARBA" id="ARBA00012513"/>
    </source>
</evidence>
<dbReference type="Proteomes" id="UP000734854">
    <property type="component" value="Unassembled WGS sequence"/>
</dbReference>
<sequence length="482" mass="55180">MPYWLRYLGFTASLPFALVASCLSMVFTVLGLFLMFIVWTFSFCTSCCCRYEKMREVVKTLNSIHFYIIGWCSCDPSWCKCSSPLYFEIVCANLSHQFEVNIIRWNTKRTHKKKRYLWRVTRYEIVTENPYECFTCCQCNVLMVYLFIFSACETVTENPTDLENPQPSPRGTRSFTYEELAISTNNFSMDNVLGEGGFSLVYKGTLTDGTKVAIKRLKDTHRQPDLEFMKEADILSLVHHRHLVSLIGFYVSELICLLVCEYVPNKTLEFHLHGRNGPTLAWKHRFRISLDSAKGLEYLHEHCNPRVIHRDIKAANILLDDQFRAKIADFGIAKHFSDEKTHISTVVKGTYGYLAPEYASSGQLTDKSDVYSYGVLLLELITGRRPLGLADWARPLLQQAMENGVYDALIDPSLEKNYSPVEAGTMVACASACLNRAAALRPRNWKNTFHLEIGIPFNLHQDHRLLPLCYNRRSSTPSTANP</sequence>
<comment type="catalytic activity">
    <reaction evidence="13">
        <text>L-seryl-[protein] + ATP = O-phospho-L-seryl-[protein] + ADP + H(+)</text>
        <dbReference type="Rhea" id="RHEA:17989"/>
        <dbReference type="Rhea" id="RHEA-COMP:9863"/>
        <dbReference type="Rhea" id="RHEA-COMP:11604"/>
        <dbReference type="ChEBI" id="CHEBI:15378"/>
        <dbReference type="ChEBI" id="CHEBI:29999"/>
        <dbReference type="ChEBI" id="CHEBI:30616"/>
        <dbReference type="ChEBI" id="CHEBI:83421"/>
        <dbReference type="ChEBI" id="CHEBI:456216"/>
        <dbReference type="EC" id="2.7.11.1"/>
    </reaction>
</comment>
<organism evidence="18 19">
    <name type="scientific">Zingiber officinale</name>
    <name type="common">Ginger</name>
    <name type="synonym">Amomum zingiber</name>
    <dbReference type="NCBI Taxonomy" id="94328"/>
    <lineage>
        <taxon>Eukaryota</taxon>
        <taxon>Viridiplantae</taxon>
        <taxon>Streptophyta</taxon>
        <taxon>Embryophyta</taxon>
        <taxon>Tracheophyta</taxon>
        <taxon>Spermatophyta</taxon>
        <taxon>Magnoliopsida</taxon>
        <taxon>Liliopsida</taxon>
        <taxon>Zingiberales</taxon>
        <taxon>Zingiberaceae</taxon>
        <taxon>Zingiber</taxon>
    </lineage>
</organism>
<dbReference type="InterPro" id="IPR017441">
    <property type="entry name" value="Protein_kinase_ATP_BS"/>
</dbReference>